<dbReference type="InterPro" id="IPR020847">
    <property type="entry name" value="AP_endonuclease_F1_BS"/>
</dbReference>
<dbReference type="InterPro" id="IPR004808">
    <property type="entry name" value="AP_endonuc_1"/>
</dbReference>
<dbReference type="PANTHER" id="PTHR43250">
    <property type="entry name" value="EXODEOXYRIBONUCLEASE III"/>
    <property type="match status" value="1"/>
</dbReference>
<feature type="site" description="Interaction with DNA substrate" evidence="7">
    <location>
        <position position="255"/>
    </location>
</feature>
<gene>
    <name evidence="9" type="ORF">EU91_1911</name>
</gene>
<feature type="active site" description="Proton acceptor" evidence="5">
    <location>
        <position position="255"/>
    </location>
</feature>
<dbReference type="eggNOG" id="COG0708">
    <property type="taxonomic scope" value="Bacteria"/>
</dbReference>
<proteinExistence type="inferred from homology"/>
<comment type="similarity">
    <text evidence="1">Belongs to the DNA repair enzymes AP/ExoA family.</text>
</comment>
<dbReference type="InterPro" id="IPR036691">
    <property type="entry name" value="Endo/exonu/phosph_ase_sf"/>
</dbReference>
<evidence type="ECO:0000313" key="9">
    <source>
        <dbReference type="EMBL" id="KGF85295.1"/>
    </source>
</evidence>
<feature type="site" description="Important for catalytic activity" evidence="7">
    <location>
        <position position="225"/>
    </location>
</feature>
<sequence>MLIATWNVNSIRTRLSQILDWIDQVNPDILCLQETKVVDDSFPSEPFKKLGYSVEVYGQKSYNGVAIISKIKAKNVKKGFCGSEESGHNIETFLDQKRLISADINGIKIINVYVPNGSSVDSDKFEYKINWLSCLASFLDEQEKKGELVCLMGDFNIAPSNLDIHDPKKYEGGIMATEIERNALNNVLKGRLIDSFRIFEKNTGHWSWWDYRNKAYEYNKGWRIDHIYISKELSSKLKSCVIDSLPRSNLRPSDHAPVMINLNLNDIDEDFFDDEDNIFEI</sequence>
<evidence type="ECO:0000256" key="2">
    <source>
        <dbReference type="ARBA" id="ARBA00022723"/>
    </source>
</evidence>
<dbReference type="GO" id="GO:0004519">
    <property type="term" value="F:endonuclease activity"/>
    <property type="evidence" value="ECO:0007669"/>
    <property type="project" value="InterPro"/>
</dbReference>
<dbReference type="PANTHER" id="PTHR43250:SF2">
    <property type="entry name" value="EXODEOXYRIBONUCLEASE III"/>
    <property type="match status" value="1"/>
</dbReference>
<organism evidence="9 10">
    <name type="scientific">Prochlorococcus marinus str. GP2</name>
    <dbReference type="NCBI Taxonomy" id="59925"/>
    <lineage>
        <taxon>Bacteria</taxon>
        <taxon>Bacillati</taxon>
        <taxon>Cyanobacteriota</taxon>
        <taxon>Cyanophyceae</taxon>
        <taxon>Synechococcales</taxon>
        <taxon>Prochlorococcaceae</taxon>
        <taxon>Prochlorococcus</taxon>
    </lineage>
</organism>
<dbReference type="NCBIfam" id="TIGR00633">
    <property type="entry name" value="xth"/>
    <property type="match status" value="1"/>
</dbReference>
<dbReference type="InterPro" id="IPR037493">
    <property type="entry name" value="ExoIII-like"/>
</dbReference>
<evidence type="ECO:0000259" key="8">
    <source>
        <dbReference type="Pfam" id="PF03372"/>
    </source>
</evidence>
<reference evidence="10" key="1">
    <citation type="journal article" date="2014" name="Sci. Data">
        <title>Genomes of diverse isolates of the marine cyanobacterium Prochlorococcus.</title>
        <authorList>
            <person name="Biller S."/>
            <person name="Berube P."/>
            <person name="Thompson J."/>
            <person name="Kelly L."/>
            <person name="Roggensack S."/>
            <person name="Awad L."/>
            <person name="Roache-Johnson K."/>
            <person name="Ding H."/>
            <person name="Giovannoni S.J."/>
            <person name="Moore L.R."/>
            <person name="Chisholm S.W."/>
        </authorList>
    </citation>
    <scope>NUCLEOTIDE SEQUENCE [LARGE SCALE GENOMIC DNA]</scope>
    <source>
        <strain evidence="10">GP2</strain>
    </source>
</reference>
<dbReference type="CDD" id="cd09086">
    <property type="entry name" value="ExoIII-like_AP-endo"/>
    <property type="match status" value="1"/>
</dbReference>
<dbReference type="Proteomes" id="UP000030598">
    <property type="component" value="Unassembled WGS sequence"/>
</dbReference>
<dbReference type="Gene3D" id="3.60.10.10">
    <property type="entry name" value="Endonuclease/exonuclease/phosphatase"/>
    <property type="match status" value="1"/>
</dbReference>
<feature type="binding site" evidence="6">
    <location>
        <position position="254"/>
    </location>
    <ligand>
        <name>Mg(2+)</name>
        <dbReference type="ChEBI" id="CHEBI:18420"/>
        <label>1</label>
    </ligand>
</feature>
<dbReference type="NCBIfam" id="TIGR00195">
    <property type="entry name" value="exoDNase_III"/>
    <property type="match status" value="1"/>
</dbReference>
<evidence type="ECO:0000256" key="7">
    <source>
        <dbReference type="PIRSR" id="PIRSR604808-3"/>
    </source>
</evidence>
<dbReference type="AlphaFoldDB" id="A0A0A1Z715"/>
<dbReference type="EC" id="3.1.11.2" evidence="9"/>
<feature type="binding site" evidence="6">
    <location>
        <position position="154"/>
    </location>
    <ligand>
        <name>Mg(2+)</name>
        <dbReference type="ChEBI" id="CHEBI:18420"/>
        <label>1</label>
    </ligand>
</feature>
<keyword evidence="4 6" id="KW-0460">Magnesium</keyword>
<evidence type="ECO:0000256" key="6">
    <source>
        <dbReference type="PIRSR" id="PIRSR604808-2"/>
    </source>
</evidence>
<dbReference type="Pfam" id="PF03372">
    <property type="entry name" value="Exo_endo_phos"/>
    <property type="match status" value="1"/>
</dbReference>
<comment type="cofactor">
    <cofactor evidence="6">
        <name>Mg(2+)</name>
        <dbReference type="ChEBI" id="CHEBI:18420"/>
    </cofactor>
    <cofactor evidence="6">
        <name>Mn(2+)</name>
        <dbReference type="ChEBI" id="CHEBI:29035"/>
    </cofactor>
    <text evidence="6">Probably binds two magnesium or manganese ions per subunit.</text>
</comment>
<protein>
    <submittedName>
        <fullName evidence="9">Exodeoxyribonuclease III</fullName>
        <ecNumber evidence="9">3.1.11.2</ecNumber>
    </submittedName>
</protein>
<dbReference type="GO" id="GO:0046872">
    <property type="term" value="F:metal ion binding"/>
    <property type="evidence" value="ECO:0007669"/>
    <property type="project" value="UniProtKB-KW"/>
</dbReference>
<keyword evidence="6" id="KW-0464">Manganese</keyword>
<dbReference type="SUPFAM" id="SSF56219">
    <property type="entry name" value="DNase I-like"/>
    <property type="match status" value="1"/>
</dbReference>
<evidence type="ECO:0000256" key="4">
    <source>
        <dbReference type="ARBA" id="ARBA00022842"/>
    </source>
</evidence>
<comment type="caution">
    <text evidence="9">The sequence shown here is derived from an EMBL/GenBank/DDBJ whole genome shotgun (WGS) entry which is preliminary data.</text>
</comment>
<evidence type="ECO:0000256" key="1">
    <source>
        <dbReference type="ARBA" id="ARBA00007092"/>
    </source>
</evidence>
<feature type="active site" evidence="5">
    <location>
        <position position="113"/>
    </location>
</feature>
<dbReference type="PROSITE" id="PS00726">
    <property type="entry name" value="AP_NUCLEASE_F1_1"/>
    <property type="match status" value="1"/>
</dbReference>
<evidence type="ECO:0000256" key="5">
    <source>
        <dbReference type="PIRSR" id="PIRSR604808-1"/>
    </source>
</evidence>
<dbReference type="OrthoDB" id="9803914at2"/>
<dbReference type="GO" id="GO:0008311">
    <property type="term" value="F:double-stranded DNA 3'-5' DNA exonuclease activity"/>
    <property type="evidence" value="ECO:0007669"/>
    <property type="project" value="UniProtKB-EC"/>
</dbReference>
<keyword evidence="3 9" id="KW-0378">Hydrolase</keyword>
<feature type="binding site" evidence="6">
    <location>
        <position position="7"/>
    </location>
    <ligand>
        <name>Mg(2+)</name>
        <dbReference type="ChEBI" id="CHEBI:18420"/>
        <label>1</label>
    </ligand>
</feature>
<feature type="active site" description="Proton donor/acceptor" evidence="5">
    <location>
        <position position="154"/>
    </location>
</feature>
<dbReference type="STRING" id="59925.EU91_1911"/>
<dbReference type="RefSeq" id="WP_032525278.1">
    <property type="nucleotide sequence ID" value="NZ_CP138934.1"/>
</dbReference>
<name>A0A0A1Z715_PROMR</name>
<keyword evidence="2 6" id="KW-0479">Metal-binding</keyword>
<dbReference type="InterPro" id="IPR005135">
    <property type="entry name" value="Endo/exonuclease/phosphatase"/>
</dbReference>
<feature type="binding site" evidence="6">
    <location>
        <position position="34"/>
    </location>
    <ligand>
        <name>Mg(2+)</name>
        <dbReference type="ChEBI" id="CHEBI:18420"/>
        <label>1</label>
    </ligand>
</feature>
<dbReference type="GO" id="GO:0006281">
    <property type="term" value="P:DNA repair"/>
    <property type="evidence" value="ECO:0007669"/>
    <property type="project" value="InterPro"/>
</dbReference>
<feature type="domain" description="Endonuclease/exonuclease/phosphatase" evidence="8">
    <location>
        <begin position="4"/>
        <end position="255"/>
    </location>
</feature>
<dbReference type="PROSITE" id="PS51435">
    <property type="entry name" value="AP_NUCLEASE_F1_4"/>
    <property type="match status" value="1"/>
</dbReference>
<feature type="site" description="Transition state stabilizer" evidence="7">
    <location>
        <position position="156"/>
    </location>
</feature>
<feature type="binding site" evidence="6">
    <location>
        <position position="255"/>
    </location>
    <ligand>
        <name>Mg(2+)</name>
        <dbReference type="ChEBI" id="CHEBI:18420"/>
        <label>1</label>
    </ligand>
</feature>
<dbReference type="EMBL" id="JNAH01000010">
    <property type="protein sequence ID" value="KGF85295.1"/>
    <property type="molecule type" value="Genomic_DNA"/>
</dbReference>
<accession>A0A0A1Z715</accession>
<feature type="binding site" evidence="6">
    <location>
        <position position="156"/>
    </location>
    <ligand>
        <name>Mg(2+)</name>
        <dbReference type="ChEBI" id="CHEBI:18420"/>
        <label>1</label>
    </ligand>
</feature>
<dbReference type="GO" id="GO:0003677">
    <property type="term" value="F:DNA binding"/>
    <property type="evidence" value="ECO:0007669"/>
    <property type="project" value="InterPro"/>
</dbReference>
<evidence type="ECO:0000313" key="10">
    <source>
        <dbReference type="Proteomes" id="UP000030598"/>
    </source>
</evidence>
<evidence type="ECO:0000256" key="3">
    <source>
        <dbReference type="ARBA" id="ARBA00022801"/>
    </source>
</evidence>